<sequence length="168" mass="17397">MQLTLSRQASPLGELLIVSDADGVLRALDFQDYAERMQRLLARHYGVFTLVEAGVPAGIAGALDGYFGGDARALDGLPVATAGSDFQRRVWAALRTIPAGTTCGYGALAAAIGRPGAARAVGLANGLNPIGIVVPCHRVIGASGALTGYAGGMERKRWLLAHEGALRD</sequence>
<dbReference type="Pfam" id="PF02870">
    <property type="entry name" value="Methyltransf_1N"/>
    <property type="match status" value="1"/>
</dbReference>
<keyword evidence="12" id="KW-1185">Reference proteome</keyword>
<dbReference type="EMBL" id="WIOL01000008">
    <property type="protein sequence ID" value="MQT18563.1"/>
    <property type="molecule type" value="Genomic_DNA"/>
</dbReference>
<keyword evidence="4 8" id="KW-0808">Transferase</keyword>
<protein>
    <recommendedName>
        <fullName evidence="8">Methylated-DNA--protein-cysteine methyltransferase</fullName>
        <ecNumber evidence="8">2.1.1.63</ecNumber>
    </recommendedName>
    <alternativeName>
        <fullName evidence="8">6-O-methylguanine-DNA methyltransferase</fullName>
        <shortName evidence="8">MGMT</shortName>
    </alternativeName>
    <alternativeName>
        <fullName evidence="8">O-6-methylguanine-DNA-alkyltransferase</fullName>
    </alternativeName>
</protein>
<dbReference type="InterPro" id="IPR036388">
    <property type="entry name" value="WH-like_DNA-bd_sf"/>
</dbReference>
<proteinExistence type="inferred from homology"/>
<evidence type="ECO:0000313" key="12">
    <source>
        <dbReference type="Proteomes" id="UP000481327"/>
    </source>
</evidence>
<feature type="domain" description="Methylguanine DNA methyltransferase ribonuclease-like" evidence="10">
    <location>
        <begin position="9"/>
        <end position="80"/>
    </location>
</feature>
<comment type="miscellaneous">
    <text evidence="8">This enzyme catalyzes only one turnover and therefore is not strictly catalytic. According to one definition, an enzyme is a biocatalyst that acts repeatedly and over many reaction cycles.</text>
</comment>
<evidence type="ECO:0000259" key="9">
    <source>
        <dbReference type="Pfam" id="PF01035"/>
    </source>
</evidence>
<dbReference type="PANTHER" id="PTHR10815:SF5">
    <property type="entry name" value="METHYLATED-DNA--PROTEIN-CYSTEINE METHYLTRANSFERASE"/>
    <property type="match status" value="1"/>
</dbReference>
<dbReference type="NCBIfam" id="NF007626">
    <property type="entry name" value="PRK10286.1"/>
    <property type="match status" value="1"/>
</dbReference>
<comment type="function">
    <text evidence="8">Involved in the cellular defense against the biological effects of O6-methylguanine (O6-MeG) and O4-methylthymine (O4-MeT) in DNA. Repairs the methylated nucleobase in DNA by stoichiometrically transferring the methyl group to a cysteine residue in the enzyme. This is a suicide reaction: the enzyme is irreversibly inactivated.</text>
</comment>
<evidence type="ECO:0000256" key="2">
    <source>
        <dbReference type="ARBA" id="ARBA00022490"/>
    </source>
</evidence>
<dbReference type="InterPro" id="IPR023546">
    <property type="entry name" value="MGMT"/>
</dbReference>
<evidence type="ECO:0000256" key="7">
    <source>
        <dbReference type="ARBA" id="ARBA00049348"/>
    </source>
</evidence>
<dbReference type="Gene3D" id="1.10.10.10">
    <property type="entry name" value="Winged helix-like DNA-binding domain superfamily/Winged helix DNA-binding domain"/>
    <property type="match status" value="1"/>
</dbReference>
<comment type="subcellular location">
    <subcellularLocation>
        <location evidence="8">Cytoplasm</location>
    </subcellularLocation>
</comment>
<comment type="caution">
    <text evidence="11">The sequence shown here is derived from an EMBL/GenBank/DDBJ whole genome shotgun (WGS) entry which is preliminary data.</text>
</comment>
<dbReference type="GO" id="GO:0032259">
    <property type="term" value="P:methylation"/>
    <property type="evidence" value="ECO:0007669"/>
    <property type="project" value="UniProtKB-KW"/>
</dbReference>
<dbReference type="InterPro" id="IPR036631">
    <property type="entry name" value="MGMT_N_sf"/>
</dbReference>
<dbReference type="HAMAP" id="MF_00772">
    <property type="entry name" value="OGT"/>
    <property type="match status" value="1"/>
</dbReference>
<dbReference type="PROSITE" id="PS00374">
    <property type="entry name" value="MGMT"/>
    <property type="match status" value="1"/>
</dbReference>
<evidence type="ECO:0000256" key="8">
    <source>
        <dbReference type="HAMAP-Rule" id="MF_00772"/>
    </source>
</evidence>
<dbReference type="EC" id="2.1.1.63" evidence="8"/>
<keyword evidence="5 8" id="KW-0227">DNA damage</keyword>
<dbReference type="GO" id="GO:0005737">
    <property type="term" value="C:cytoplasm"/>
    <property type="evidence" value="ECO:0007669"/>
    <property type="project" value="UniProtKB-SubCell"/>
</dbReference>
<evidence type="ECO:0000256" key="3">
    <source>
        <dbReference type="ARBA" id="ARBA00022603"/>
    </source>
</evidence>
<organism evidence="11 12">
    <name type="scientific">Sandarakinorhabdus fusca</name>
    <dbReference type="NCBI Taxonomy" id="1439888"/>
    <lineage>
        <taxon>Bacteria</taxon>
        <taxon>Pseudomonadati</taxon>
        <taxon>Pseudomonadota</taxon>
        <taxon>Alphaproteobacteria</taxon>
        <taxon>Sphingomonadales</taxon>
        <taxon>Sphingosinicellaceae</taxon>
        <taxon>Sandarakinorhabdus</taxon>
    </lineage>
</organism>
<keyword evidence="2 8" id="KW-0963">Cytoplasm</keyword>
<dbReference type="OrthoDB" id="9802228at2"/>
<comment type="similarity">
    <text evidence="8">Belongs to the MGMT family.</text>
</comment>
<evidence type="ECO:0000256" key="4">
    <source>
        <dbReference type="ARBA" id="ARBA00022679"/>
    </source>
</evidence>
<dbReference type="InterPro" id="IPR001497">
    <property type="entry name" value="MethylDNA_cys_MeTrfase_AS"/>
</dbReference>
<dbReference type="GO" id="GO:0003908">
    <property type="term" value="F:methylated-DNA-[protein]-cysteine S-methyltransferase activity"/>
    <property type="evidence" value="ECO:0007669"/>
    <property type="project" value="UniProtKB-UniRule"/>
</dbReference>
<dbReference type="Pfam" id="PF01035">
    <property type="entry name" value="DNA_binding_1"/>
    <property type="match status" value="1"/>
</dbReference>
<dbReference type="FunFam" id="1.10.10.10:FF:000337">
    <property type="entry name" value="Methylated-DNA--protein-cysteine methyltransferase"/>
    <property type="match status" value="1"/>
</dbReference>
<name>A0A7C9KNJ4_9SPHN</name>
<dbReference type="Proteomes" id="UP000481327">
    <property type="component" value="Unassembled WGS sequence"/>
</dbReference>
<dbReference type="InterPro" id="IPR008332">
    <property type="entry name" value="MethylG_MeTrfase_N"/>
</dbReference>
<evidence type="ECO:0000256" key="1">
    <source>
        <dbReference type="ARBA" id="ARBA00001286"/>
    </source>
</evidence>
<dbReference type="NCBIfam" id="TIGR00589">
    <property type="entry name" value="ogt"/>
    <property type="match status" value="1"/>
</dbReference>
<evidence type="ECO:0000256" key="6">
    <source>
        <dbReference type="ARBA" id="ARBA00023204"/>
    </source>
</evidence>
<dbReference type="InterPro" id="IPR014048">
    <property type="entry name" value="MethylDNA_cys_MeTrfase_DNA-bd"/>
</dbReference>
<dbReference type="InterPro" id="IPR036217">
    <property type="entry name" value="MethylDNA_cys_MeTrfase_DNAb"/>
</dbReference>
<dbReference type="AlphaFoldDB" id="A0A7C9KNJ4"/>
<evidence type="ECO:0000259" key="10">
    <source>
        <dbReference type="Pfam" id="PF02870"/>
    </source>
</evidence>
<feature type="domain" description="Methylated-DNA-[protein]-cysteine S-methyltransferase DNA binding" evidence="9">
    <location>
        <begin position="85"/>
        <end position="165"/>
    </location>
</feature>
<feature type="active site" description="Nucleophile; methyl group acceptor" evidence="8">
    <location>
        <position position="136"/>
    </location>
</feature>
<comment type="catalytic activity">
    <reaction evidence="7 8">
        <text>a 6-O-methyl-2'-deoxyguanosine in DNA + L-cysteinyl-[protein] = S-methyl-L-cysteinyl-[protein] + a 2'-deoxyguanosine in DNA</text>
        <dbReference type="Rhea" id="RHEA:24000"/>
        <dbReference type="Rhea" id="RHEA-COMP:10131"/>
        <dbReference type="Rhea" id="RHEA-COMP:10132"/>
        <dbReference type="Rhea" id="RHEA-COMP:11367"/>
        <dbReference type="Rhea" id="RHEA-COMP:11368"/>
        <dbReference type="ChEBI" id="CHEBI:29950"/>
        <dbReference type="ChEBI" id="CHEBI:82612"/>
        <dbReference type="ChEBI" id="CHEBI:85445"/>
        <dbReference type="ChEBI" id="CHEBI:85448"/>
        <dbReference type="EC" id="2.1.1.63"/>
    </reaction>
</comment>
<comment type="catalytic activity">
    <reaction evidence="1 8">
        <text>a 4-O-methyl-thymidine in DNA + L-cysteinyl-[protein] = a thymidine in DNA + S-methyl-L-cysteinyl-[protein]</text>
        <dbReference type="Rhea" id="RHEA:53428"/>
        <dbReference type="Rhea" id="RHEA-COMP:10131"/>
        <dbReference type="Rhea" id="RHEA-COMP:10132"/>
        <dbReference type="Rhea" id="RHEA-COMP:13555"/>
        <dbReference type="Rhea" id="RHEA-COMP:13556"/>
        <dbReference type="ChEBI" id="CHEBI:29950"/>
        <dbReference type="ChEBI" id="CHEBI:82612"/>
        <dbReference type="ChEBI" id="CHEBI:137386"/>
        <dbReference type="ChEBI" id="CHEBI:137387"/>
        <dbReference type="EC" id="2.1.1.63"/>
    </reaction>
</comment>
<dbReference type="CDD" id="cd06445">
    <property type="entry name" value="ATase"/>
    <property type="match status" value="1"/>
</dbReference>
<dbReference type="SUPFAM" id="SSF53155">
    <property type="entry name" value="Methylated DNA-protein cysteine methyltransferase domain"/>
    <property type="match status" value="1"/>
</dbReference>
<gene>
    <name evidence="11" type="ORF">F3168_15010</name>
</gene>
<reference evidence="11 12" key="1">
    <citation type="submission" date="2019-09" db="EMBL/GenBank/DDBJ databases">
        <title>Polymorphobacter sp. isolated from a lake in China.</title>
        <authorList>
            <person name="Liu Z."/>
        </authorList>
    </citation>
    <scope>NUCLEOTIDE SEQUENCE [LARGE SCALE GENOMIC DNA]</scope>
    <source>
        <strain evidence="11 12">D40P</strain>
    </source>
</reference>
<accession>A0A7C9KNJ4</accession>
<evidence type="ECO:0000256" key="5">
    <source>
        <dbReference type="ARBA" id="ARBA00022763"/>
    </source>
</evidence>
<evidence type="ECO:0000313" key="11">
    <source>
        <dbReference type="EMBL" id="MQT18563.1"/>
    </source>
</evidence>
<dbReference type="GO" id="GO:0006307">
    <property type="term" value="P:DNA alkylation repair"/>
    <property type="evidence" value="ECO:0007669"/>
    <property type="project" value="UniProtKB-UniRule"/>
</dbReference>
<dbReference type="SUPFAM" id="SSF46767">
    <property type="entry name" value="Methylated DNA-protein cysteine methyltransferase, C-terminal domain"/>
    <property type="match status" value="1"/>
</dbReference>
<dbReference type="PANTHER" id="PTHR10815">
    <property type="entry name" value="METHYLATED-DNA--PROTEIN-CYSTEINE METHYLTRANSFERASE"/>
    <property type="match status" value="1"/>
</dbReference>
<keyword evidence="6 8" id="KW-0234">DNA repair</keyword>
<keyword evidence="3 8" id="KW-0489">Methyltransferase</keyword>